<comment type="caution">
    <text evidence="1">The sequence shown here is derived from an EMBL/GenBank/DDBJ whole genome shotgun (WGS) entry which is preliminary data.</text>
</comment>
<keyword evidence="2" id="KW-1185">Reference proteome</keyword>
<dbReference type="Proteomes" id="UP001314903">
    <property type="component" value="Unassembled WGS sequence"/>
</dbReference>
<organism evidence="1 2">
    <name type="scientific">Acetoanaerobium pronyense</name>
    <dbReference type="NCBI Taxonomy" id="1482736"/>
    <lineage>
        <taxon>Bacteria</taxon>
        <taxon>Bacillati</taxon>
        <taxon>Bacillota</taxon>
        <taxon>Clostridia</taxon>
        <taxon>Peptostreptococcales</taxon>
        <taxon>Filifactoraceae</taxon>
        <taxon>Acetoanaerobium</taxon>
    </lineage>
</organism>
<sequence>MNEIIPFVCMLFSALDTLKYSAKVFFVNFRLITSLFYLFHMFKPSMYITIVGRILRVKKRPQISAATNVVYEIGPGVIKT</sequence>
<gene>
    <name evidence="1" type="ORF">J2Z35_002893</name>
</gene>
<dbReference type="EMBL" id="JAGGLI010000065">
    <property type="protein sequence ID" value="MBP2029055.1"/>
    <property type="molecule type" value="Genomic_DNA"/>
</dbReference>
<evidence type="ECO:0000313" key="2">
    <source>
        <dbReference type="Proteomes" id="UP001314903"/>
    </source>
</evidence>
<reference evidence="1 2" key="1">
    <citation type="submission" date="2021-03" db="EMBL/GenBank/DDBJ databases">
        <title>Genomic Encyclopedia of Type Strains, Phase IV (KMG-IV): sequencing the most valuable type-strain genomes for metagenomic binning, comparative biology and taxonomic classification.</title>
        <authorList>
            <person name="Goeker M."/>
        </authorList>
    </citation>
    <scope>NUCLEOTIDE SEQUENCE [LARGE SCALE GENOMIC DNA]</scope>
    <source>
        <strain evidence="1 2">DSM 27512</strain>
    </source>
</reference>
<evidence type="ECO:0000313" key="1">
    <source>
        <dbReference type="EMBL" id="MBP2029055.1"/>
    </source>
</evidence>
<name>A0ABS4KP11_9FIRM</name>
<protein>
    <submittedName>
        <fullName evidence="1">Uncharacterized protein</fullName>
    </submittedName>
</protein>
<proteinExistence type="predicted"/>
<accession>A0ABS4KP11</accession>